<reference evidence="2" key="2">
    <citation type="submission" date="2021-02" db="EMBL/GenBank/DDBJ databases">
        <authorList>
            <person name="Kimball J.A."/>
            <person name="Haas M.W."/>
            <person name="Macchietto M."/>
            <person name="Kono T."/>
            <person name="Duquette J."/>
            <person name="Shao M."/>
        </authorList>
    </citation>
    <scope>NUCLEOTIDE SEQUENCE</scope>
    <source>
        <tissue evidence="2">Fresh leaf tissue</tissue>
    </source>
</reference>
<feature type="domain" description="Reverse transcriptase zinc-binding" evidence="1">
    <location>
        <begin position="267"/>
        <end position="350"/>
    </location>
</feature>
<comment type="caution">
    <text evidence="2">The sequence shown here is derived from an EMBL/GenBank/DDBJ whole genome shotgun (WGS) entry which is preliminary data.</text>
</comment>
<organism evidence="2 3">
    <name type="scientific">Zizania palustris</name>
    <name type="common">Northern wild rice</name>
    <dbReference type="NCBI Taxonomy" id="103762"/>
    <lineage>
        <taxon>Eukaryota</taxon>
        <taxon>Viridiplantae</taxon>
        <taxon>Streptophyta</taxon>
        <taxon>Embryophyta</taxon>
        <taxon>Tracheophyta</taxon>
        <taxon>Spermatophyta</taxon>
        <taxon>Magnoliopsida</taxon>
        <taxon>Liliopsida</taxon>
        <taxon>Poales</taxon>
        <taxon>Poaceae</taxon>
        <taxon>BOP clade</taxon>
        <taxon>Oryzoideae</taxon>
        <taxon>Oryzeae</taxon>
        <taxon>Zizaniinae</taxon>
        <taxon>Zizania</taxon>
    </lineage>
</organism>
<dbReference type="EMBL" id="JAAALK010000283">
    <property type="protein sequence ID" value="KAG8071421.1"/>
    <property type="molecule type" value="Genomic_DNA"/>
</dbReference>
<evidence type="ECO:0000259" key="1">
    <source>
        <dbReference type="Pfam" id="PF13966"/>
    </source>
</evidence>
<keyword evidence="3" id="KW-1185">Reference proteome</keyword>
<dbReference type="Pfam" id="PF13966">
    <property type="entry name" value="zf-RVT"/>
    <property type="match status" value="1"/>
</dbReference>
<dbReference type="PANTHER" id="PTHR33116">
    <property type="entry name" value="REVERSE TRANSCRIPTASE ZINC-BINDING DOMAIN-CONTAINING PROTEIN-RELATED-RELATED"/>
    <property type="match status" value="1"/>
</dbReference>
<evidence type="ECO:0000313" key="3">
    <source>
        <dbReference type="Proteomes" id="UP000729402"/>
    </source>
</evidence>
<name>A0A8J5TCA0_ZIZPA</name>
<reference evidence="2" key="1">
    <citation type="journal article" date="2021" name="bioRxiv">
        <title>Whole Genome Assembly and Annotation of Northern Wild Rice, Zizania palustris L., Supports a Whole Genome Duplication in the Zizania Genus.</title>
        <authorList>
            <person name="Haas M."/>
            <person name="Kono T."/>
            <person name="Macchietto M."/>
            <person name="Millas R."/>
            <person name="McGilp L."/>
            <person name="Shao M."/>
            <person name="Duquette J."/>
            <person name="Hirsch C.N."/>
            <person name="Kimball J."/>
        </authorList>
    </citation>
    <scope>NUCLEOTIDE SEQUENCE</scope>
    <source>
        <tissue evidence="2">Fresh leaf tissue</tissue>
    </source>
</reference>
<dbReference type="AlphaFoldDB" id="A0A8J5TCA0"/>
<proteinExistence type="predicted"/>
<protein>
    <recommendedName>
        <fullName evidence="1">Reverse transcriptase zinc-binding domain-containing protein</fullName>
    </recommendedName>
</protein>
<dbReference type="InterPro" id="IPR026960">
    <property type="entry name" value="RVT-Znf"/>
</dbReference>
<dbReference type="OrthoDB" id="689430at2759"/>
<accession>A0A8J5TCA0</accession>
<evidence type="ECO:0000313" key="2">
    <source>
        <dbReference type="EMBL" id="KAG8071421.1"/>
    </source>
</evidence>
<gene>
    <name evidence="2" type="ORF">GUJ93_ZPchr0006g41718</name>
</gene>
<sequence>MTYLGLPVHHSKPRVSDFGNIIHKVEKKLASWKCGHLSFGGRMVLINSCLSSIPLYCMSVFRLPDSVHVQLDRIRSRFFWGGTQNDKKFHMANWKSLCRPKNDGGMGFLDTRAMNCALLGKWVFNILSGKQGLCYDLMRRKYNLRENALGMNYTKGSCFWNNIQNVKSLVMGNCKFEVGRGDSIRFWEDAWLDDLPLKIKCFGLYKVCSVQGASVCSIKQDGWFCLFRRSLNNFEILQWEDVVGKCLEVSMKEESDKVVWMLNRNGFSSKSLYHWLVFGGIVDDRCRLVWRVAAPLKVKIFLWLVMHGKIQAGEQLKNRGWWGDPFCKWCGEMESVNHLMFQCSLSRLLWCFVRDAMGWQRSLTDYRQIGGIQLGSMSAKKRLVSLGMVAAGAWTIWVTRNDFVFNNKIPSNVHVILYRLTNFVAQWMHLVKGSRRKAMMEGFALLRARTDQLARARSG</sequence>
<dbReference type="PANTHER" id="PTHR33116:SF87">
    <property type="entry name" value="OS01G0158850 PROTEIN"/>
    <property type="match status" value="1"/>
</dbReference>
<dbReference type="Proteomes" id="UP000729402">
    <property type="component" value="Unassembled WGS sequence"/>
</dbReference>